<dbReference type="EMBL" id="WMEY01000001">
    <property type="protein sequence ID" value="MYL62243.1"/>
    <property type="molecule type" value="Genomic_DNA"/>
</dbReference>
<sequence>MKVRGKLTSSLMGSAGIYVFSQIINASIPFLLLPIITRYLTPEEFGIYSMFKVVAGLVFSFIGIGINGAITKVYYEKQKKELAKYIANSFFLVTLNSILMFLLFSILPGFFSSVTIIPEQWLWSVILVSYGKVLFQVTLVIWQVQNKPFKYATFQIVQTALNFGMNLWFVIALGLNWQGAVLAETIAFFGFGFIGLIILQVNGWLNFRINKQDINHIIKFGAPLIPHVIGMYIITASDRFLITNLIGVRETGIYAVGYQIGMIIMIIQDSFNKAWVPWLFSNLKAGSLDLKSKIVKFTYVYYIVILLMALGLSAISPLIIKIFIGPGYEAAGQFVVWLAIGYAFNGMYKMVTNYIFYVEKTYYLAYVTFLTAILNLVISYILIKLAGAVGAAQATAISYFISFLLTWYISNKVYPMPWSVVYRRASK</sequence>
<feature type="transmembrane region" description="Helical" evidence="6">
    <location>
        <begin position="299"/>
        <end position="324"/>
    </location>
</feature>
<organism evidence="7 8">
    <name type="scientific">Guptibacillus hwajinpoensis</name>
    <dbReference type="NCBI Taxonomy" id="208199"/>
    <lineage>
        <taxon>Bacteria</taxon>
        <taxon>Bacillati</taxon>
        <taxon>Bacillota</taxon>
        <taxon>Bacilli</taxon>
        <taxon>Bacillales</taxon>
        <taxon>Guptibacillaceae</taxon>
        <taxon>Guptibacillus</taxon>
    </lineage>
</organism>
<evidence type="ECO:0000256" key="5">
    <source>
        <dbReference type="ARBA" id="ARBA00023136"/>
    </source>
</evidence>
<evidence type="ECO:0000256" key="6">
    <source>
        <dbReference type="SAM" id="Phobius"/>
    </source>
</evidence>
<dbReference type="Pfam" id="PF01943">
    <property type="entry name" value="Polysacc_synt"/>
    <property type="match status" value="1"/>
</dbReference>
<proteinExistence type="predicted"/>
<keyword evidence="2" id="KW-1003">Cell membrane</keyword>
<feature type="transmembrane region" description="Helical" evidence="6">
    <location>
        <begin position="45"/>
        <end position="70"/>
    </location>
</feature>
<evidence type="ECO:0000256" key="4">
    <source>
        <dbReference type="ARBA" id="ARBA00022989"/>
    </source>
</evidence>
<dbReference type="RefSeq" id="WP_160918111.1">
    <property type="nucleotide sequence ID" value="NZ_WMEY01000001.1"/>
</dbReference>
<dbReference type="PANTHER" id="PTHR30250:SF11">
    <property type="entry name" value="O-ANTIGEN TRANSPORTER-RELATED"/>
    <property type="match status" value="1"/>
</dbReference>
<dbReference type="PANTHER" id="PTHR30250">
    <property type="entry name" value="PST FAMILY PREDICTED COLANIC ACID TRANSPORTER"/>
    <property type="match status" value="1"/>
</dbReference>
<dbReference type="InterPro" id="IPR002797">
    <property type="entry name" value="Polysacc_synth"/>
</dbReference>
<accession>A0A845EU26</accession>
<dbReference type="GO" id="GO:0005886">
    <property type="term" value="C:plasma membrane"/>
    <property type="evidence" value="ECO:0007669"/>
    <property type="project" value="UniProtKB-SubCell"/>
</dbReference>
<protein>
    <submittedName>
        <fullName evidence="7">Oligosaccharide flippase family protein</fullName>
    </submittedName>
</protein>
<evidence type="ECO:0000313" key="8">
    <source>
        <dbReference type="Proteomes" id="UP000447833"/>
    </source>
</evidence>
<feature type="transmembrane region" description="Helical" evidence="6">
    <location>
        <begin position="389"/>
        <end position="409"/>
    </location>
</feature>
<feature type="transmembrane region" description="Helical" evidence="6">
    <location>
        <begin position="217"/>
        <end position="236"/>
    </location>
</feature>
<feature type="transmembrane region" description="Helical" evidence="6">
    <location>
        <begin position="12"/>
        <end position="33"/>
    </location>
</feature>
<evidence type="ECO:0000256" key="1">
    <source>
        <dbReference type="ARBA" id="ARBA00004651"/>
    </source>
</evidence>
<dbReference type="AlphaFoldDB" id="A0A845EU26"/>
<keyword evidence="5 6" id="KW-0472">Membrane</keyword>
<dbReference type="Proteomes" id="UP000447833">
    <property type="component" value="Unassembled WGS sequence"/>
</dbReference>
<feature type="transmembrane region" description="Helical" evidence="6">
    <location>
        <begin position="181"/>
        <end position="205"/>
    </location>
</feature>
<reference evidence="7 8" key="1">
    <citation type="submission" date="2019-11" db="EMBL/GenBank/DDBJ databases">
        <title>Genome sequences of 17 halophilic strains isolated from different environments.</title>
        <authorList>
            <person name="Furrow R.E."/>
        </authorList>
    </citation>
    <scope>NUCLEOTIDE SEQUENCE [LARGE SCALE GENOMIC DNA]</scope>
    <source>
        <strain evidence="7 8">22506_14_FS</strain>
    </source>
</reference>
<feature type="transmembrane region" description="Helical" evidence="6">
    <location>
        <begin position="256"/>
        <end position="278"/>
    </location>
</feature>
<feature type="transmembrane region" description="Helical" evidence="6">
    <location>
        <begin position="363"/>
        <end position="383"/>
    </location>
</feature>
<dbReference type="InterPro" id="IPR050833">
    <property type="entry name" value="Poly_Biosynth_Transport"/>
</dbReference>
<evidence type="ECO:0000256" key="3">
    <source>
        <dbReference type="ARBA" id="ARBA00022692"/>
    </source>
</evidence>
<keyword evidence="3 6" id="KW-0812">Transmembrane</keyword>
<evidence type="ECO:0000313" key="7">
    <source>
        <dbReference type="EMBL" id="MYL62243.1"/>
    </source>
</evidence>
<name>A0A845EU26_9BACL</name>
<feature type="transmembrane region" description="Helical" evidence="6">
    <location>
        <begin position="156"/>
        <end position="175"/>
    </location>
</feature>
<feature type="transmembrane region" description="Helical" evidence="6">
    <location>
        <begin position="90"/>
        <end position="111"/>
    </location>
</feature>
<comment type="caution">
    <text evidence="7">The sequence shown here is derived from an EMBL/GenBank/DDBJ whole genome shotgun (WGS) entry which is preliminary data.</text>
</comment>
<feature type="transmembrane region" description="Helical" evidence="6">
    <location>
        <begin position="330"/>
        <end position="351"/>
    </location>
</feature>
<feature type="transmembrane region" description="Helical" evidence="6">
    <location>
        <begin position="123"/>
        <end position="144"/>
    </location>
</feature>
<keyword evidence="4 6" id="KW-1133">Transmembrane helix</keyword>
<comment type="subcellular location">
    <subcellularLocation>
        <location evidence="1">Cell membrane</location>
        <topology evidence="1">Multi-pass membrane protein</topology>
    </subcellularLocation>
</comment>
<evidence type="ECO:0000256" key="2">
    <source>
        <dbReference type="ARBA" id="ARBA00022475"/>
    </source>
</evidence>
<gene>
    <name evidence="7" type="ORF">GLW07_02620</name>
</gene>